<dbReference type="EMBL" id="WIXE01021532">
    <property type="protein sequence ID" value="KAK5968302.1"/>
    <property type="molecule type" value="Genomic_DNA"/>
</dbReference>
<name>A0AAN8EY32_TRICO</name>
<evidence type="ECO:0000313" key="3">
    <source>
        <dbReference type="Proteomes" id="UP001331761"/>
    </source>
</evidence>
<dbReference type="InterPro" id="IPR027417">
    <property type="entry name" value="P-loop_NTPase"/>
</dbReference>
<proteinExistence type="predicted"/>
<comment type="caution">
    <text evidence="1">The sequence shown here is derived from an EMBL/GenBank/DDBJ whole genome shotgun (WGS) entry which is preliminary data.</text>
</comment>
<evidence type="ECO:0000313" key="1">
    <source>
        <dbReference type="EMBL" id="KAK5968302.1"/>
    </source>
</evidence>
<gene>
    <name evidence="1" type="ORF">GCK32_016889</name>
    <name evidence="2" type="ORF">GCK32_022915</name>
</gene>
<dbReference type="AlphaFoldDB" id="A0AAN8EY32"/>
<evidence type="ECO:0000313" key="2">
    <source>
        <dbReference type="EMBL" id="KAK5980160.1"/>
    </source>
</evidence>
<dbReference type="Gene3D" id="3.40.50.300">
    <property type="entry name" value="P-loop containing nucleotide triphosphate hydrolases"/>
    <property type="match status" value="1"/>
</dbReference>
<protein>
    <submittedName>
        <fullName evidence="1">Uncharacterized protein</fullName>
    </submittedName>
</protein>
<dbReference type="EMBL" id="WIXE01007752">
    <property type="protein sequence ID" value="KAK5980160.1"/>
    <property type="molecule type" value="Genomic_DNA"/>
</dbReference>
<organism evidence="1 3">
    <name type="scientific">Trichostrongylus colubriformis</name>
    <name type="common">Black scour worm</name>
    <dbReference type="NCBI Taxonomy" id="6319"/>
    <lineage>
        <taxon>Eukaryota</taxon>
        <taxon>Metazoa</taxon>
        <taxon>Ecdysozoa</taxon>
        <taxon>Nematoda</taxon>
        <taxon>Chromadorea</taxon>
        <taxon>Rhabditida</taxon>
        <taxon>Rhabditina</taxon>
        <taxon>Rhabditomorpha</taxon>
        <taxon>Strongyloidea</taxon>
        <taxon>Trichostrongylidae</taxon>
        <taxon>Trichostrongylus</taxon>
    </lineage>
</organism>
<keyword evidence="3" id="KW-1185">Reference proteome</keyword>
<dbReference type="Proteomes" id="UP001331761">
    <property type="component" value="Unassembled WGS sequence"/>
</dbReference>
<accession>A0AAN8EY32</accession>
<reference evidence="1 3" key="1">
    <citation type="submission" date="2019-10" db="EMBL/GenBank/DDBJ databases">
        <title>Assembly and Annotation for the nematode Trichostrongylus colubriformis.</title>
        <authorList>
            <person name="Martin J."/>
        </authorList>
    </citation>
    <scope>NUCLEOTIDE SEQUENCE [LARGE SCALE GENOMIC DNA]</scope>
    <source>
        <strain evidence="1">G859</strain>
        <tissue evidence="1">Whole worm</tissue>
    </source>
</reference>
<sequence>MIRTGPSEWAWRMPILAIQAAFGTGKTVVAALIAARLSSTERILVATATTDVAVAQLTDTLLRLNEYRSRLRVLRFVADTAIREGAPTTAVDLHPIVLGLAASIPTP</sequence>
<dbReference type="SUPFAM" id="SSF52540">
    <property type="entry name" value="P-loop containing nucleoside triphosphate hydrolases"/>
    <property type="match status" value="1"/>
</dbReference>